<proteinExistence type="predicted"/>
<evidence type="ECO:0000313" key="2">
    <source>
        <dbReference type="Proteomes" id="UP001146351"/>
    </source>
</evidence>
<dbReference type="AlphaFoldDB" id="A0A9W9HZ58"/>
<keyword evidence="2" id="KW-1185">Reference proteome</keyword>
<name>A0A9W9HZ58_9EURO</name>
<gene>
    <name evidence="1" type="ORF">N7492_006381</name>
</gene>
<evidence type="ECO:0000313" key="1">
    <source>
        <dbReference type="EMBL" id="KAJ5160989.1"/>
    </source>
</evidence>
<protein>
    <submittedName>
        <fullName evidence="1">Uncharacterized protein</fullName>
    </submittedName>
</protein>
<accession>A0A9W9HZ58</accession>
<reference evidence="1" key="2">
    <citation type="journal article" date="2023" name="IMA Fungus">
        <title>Comparative genomic study of the Penicillium genus elucidates a diverse pangenome and 15 lateral gene transfer events.</title>
        <authorList>
            <person name="Petersen C."/>
            <person name="Sorensen T."/>
            <person name="Nielsen M.R."/>
            <person name="Sondergaard T.E."/>
            <person name="Sorensen J.L."/>
            <person name="Fitzpatrick D.A."/>
            <person name="Frisvad J.C."/>
            <person name="Nielsen K.L."/>
        </authorList>
    </citation>
    <scope>NUCLEOTIDE SEQUENCE</scope>
    <source>
        <strain evidence="1">IBT 21917</strain>
    </source>
</reference>
<dbReference type="OrthoDB" id="4470552at2759"/>
<organism evidence="1 2">
    <name type="scientific">Penicillium capsulatum</name>
    <dbReference type="NCBI Taxonomy" id="69766"/>
    <lineage>
        <taxon>Eukaryota</taxon>
        <taxon>Fungi</taxon>
        <taxon>Dikarya</taxon>
        <taxon>Ascomycota</taxon>
        <taxon>Pezizomycotina</taxon>
        <taxon>Eurotiomycetes</taxon>
        <taxon>Eurotiomycetidae</taxon>
        <taxon>Eurotiales</taxon>
        <taxon>Aspergillaceae</taxon>
        <taxon>Penicillium</taxon>
    </lineage>
</organism>
<dbReference type="Proteomes" id="UP001146351">
    <property type="component" value="Unassembled WGS sequence"/>
</dbReference>
<reference evidence="1" key="1">
    <citation type="submission" date="2022-11" db="EMBL/GenBank/DDBJ databases">
        <authorList>
            <person name="Petersen C."/>
        </authorList>
    </citation>
    <scope>NUCLEOTIDE SEQUENCE</scope>
    <source>
        <strain evidence="1">IBT 21917</strain>
    </source>
</reference>
<sequence>MTQMFTSMQQGFENMADALMNGIVYQNPSTDLFSQNSSGVAKWIEDGSFAPDFKFNYTIDIDAKVLKAVWAAAVSLLWRQEGVYFVNTTDAQTFTTRSYKTLHIKEDDITRFQLGNEIFFAIKHTKDASPIDAYSKVPGIKNLPGLGLDIQEVANTSAWSQRHIGYNETWPIELVGQYATSTDDPPPGGIFMTIPVCHLGQLQHVPFDVMAKKGCNTINQQEEVRFHPMPWI</sequence>
<dbReference type="EMBL" id="JAPQKO010000005">
    <property type="protein sequence ID" value="KAJ5160989.1"/>
    <property type="molecule type" value="Genomic_DNA"/>
</dbReference>
<comment type="caution">
    <text evidence="1">The sequence shown here is derived from an EMBL/GenBank/DDBJ whole genome shotgun (WGS) entry which is preliminary data.</text>
</comment>